<dbReference type="Proteomes" id="UP000070434">
    <property type="component" value="Unassembled WGS sequence"/>
</dbReference>
<proteinExistence type="predicted"/>
<organism evidence="1 2">
    <name type="scientific">Burkholderia anthina</name>
    <dbReference type="NCBI Taxonomy" id="179879"/>
    <lineage>
        <taxon>Bacteria</taxon>
        <taxon>Pseudomonadati</taxon>
        <taxon>Pseudomonadota</taxon>
        <taxon>Betaproteobacteria</taxon>
        <taxon>Burkholderiales</taxon>
        <taxon>Burkholderiaceae</taxon>
        <taxon>Burkholderia</taxon>
        <taxon>Burkholderia cepacia complex</taxon>
    </lineage>
</organism>
<protein>
    <submittedName>
        <fullName evidence="1">Uncharacterized protein</fullName>
    </submittedName>
</protein>
<gene>
    <name evidence="1" type="ORF">WS64_27575</name>
</gene>
<dbReference type="EMBL" id="LNJP01000003">
    <property type="protein sequence ID" value="KWZ31995.1"/>
    <property type="molecule type" value="Genomic_DNA"/>
</dbReference>
<comment type="caution">
    <text evidence="1">The sequence shown here is derived from an EMBL/GenBank/DDBJ whole genome shotgun (WGS) entry which is preliminary data.</text>
</comment>
<dbReference type="AlphaFoldDB" id="A0AAW3PTA7"/>
<reference evidence="1 2" key="1">
    <citation type="submission" date="2015-11" db="EMBL/GenBank/DDBJ databases">
        <authorList>
            <person name="Sahl J."/>
            <person name="Wagner D."/>
            <person name="Keim P."/>
        </authorList>
    </citation>
    <scope>NUCLEOTIDE SEQUENCE [LARGE SCALE GENOMIC DNA]</scope>
    <source>
        <strain evidence="1 2">AZ-4-2-10-S1-D7</strain>
    </source>
</reference>
<evidence type="ECO:0000313" key="1">
    <source>
        <dbReference type="EMBL" id="KWZ31995.1"/>
    </source>
</evidence>
<sequence length="60" mass="6973">MYRLSFFNNLEEVSNLDSGSVFEMDVETIRVVIVSMYLKMIRTSLFGSILEYGTTRELNL</sequence>
<evidence type="ECO:0000313" key="2">
    <source>
        <dbReference type="Proteomes" id="UP000070434"/>
    </source>
</evidence>
<name>A0AAW3PTA7_9BURK</name>
<accession>A0AAW3PTA7</accession>